<dbReference type="InterPro" id="IPR028651">
    <property type="entry name" value="ING_fam"/>
</dbReference>
<dbReference type="GO" id="GO:0005634">
    <property type="term" value="C:nucleus"/>
    <property type="evidence" value="ECO:0007669"/>
    <property type="project" value="UniProtKB-SubCell"/>
</dbReference>
<name>A0AAJ0MG95_9PEZI</name>
<feature type="binding site" evidence="8">
    <location>
        <position position="835"/>
    </location>
    <ligand>
        <name>Zn(2+)</name>
        <dbReference type="ChEBI" id="CHEBI:29105"/>
        <label>1</label>
    </ligand>
</feature>
<feature type="binding site" evidence="8">
    <location>
        <position position="879"/>
    </location>
    <ligand>
        <name>Zn(2+)</name>
        <dbReference type="ChEBI" id="CHEBI:29105"/>
        <label>2</label>
    </ligand>
</feature>
<evidence type="ECO:0000256" key="3">
    <source>
        <dbReference type="ARBA" id="ARBA00022723"/>
    </source>
</evidence>
<comment type="subcellular location">
    <subcellularLocation>
        <location evidence="1">Nucleus</location>
    </subcellularLocation>
</comment>
<dbReference type="InterPro" id="IPR019787">
    <property type="entry name" value="Znf_PHD-finger"/>
</dbReference>
<feature type="compositionally biased region" description="Gly residues" evidence="10">
    <location>
        <begin position="732"/>
        <end position="745"/>
    </location>
</feature>
<evidence type="ECO:0000256" key="7">
    <source>
        <dbReference type="PIRSR" id="PIRSR628651-50"/>
    </source>
</evidence>
<feature type="compositionally biased region" description="Basic residues" evidence="10">
    <location>
        <begin position="777"/>
        <end position="789"/>
    </location>
</feature>
<evidence type="ECO:0000313" key="12">
    <source>
        <dbReference type="EMBL" id="KAK3357536.1"/>
    </source>
</evidence>
<dbReference type="Gene3D" id="6.10.140.1740">
    <property type="match status" value="1"/>
</dbReference>
<dbReference type="SMART" id="SM01408">
    <property type="entry name" value="ING"/>
    <property type="match status" value="1"/>
</dbReference>
<dbReference type="GO" id="GO:0006355">
    <property type="term" value="P:regulation of DNA-templated transcription"/>
    <property type="evidence" value="ECO:0007669"/>
    <property type="project" value="TreeGrafter"/>
</dbReference>
<feature type="compositionally biased region" description="Low complexity" evidence="10">
    <location>
        <begin position="553"/>
        <end position="567"/>
    </location>
</feature>
<feature type="binding site" evidence="8">
    <location>
        <position position="861"/>
    </location>
    <ligand>
        <name>Zn(2+)</name>
        <dbReference type="ChEBI" id="CHEBI:29105"/>
        <label>1</label>
    </ligand>
</feature>
<dbReference type="GO" id="GO:0008270">
    <property type="term" value="F:zinc ion binding"/>
    <property type="evidence" value="ECO:0007669"/>
    <property type="project" value="UniProtKB-KW"/>
</dbReference>
<dbReference type="Gene3D" id="3.30.40.10">
    <property type="entry name" value="Zinc/RING finger domain, C3HC4 (zinc finger)"/>
    <property type="match status" value="1"/>
</dbReference>
<feature type="site" description="Histone H3K4me3 binding" evidence="7">
    <location>
        <position position="832"/>
    </location>
</feature>
<dbReference type="EMBL" id="JAUIQD010000003">
    <property type="protein sequence ID" value="KAK3357536.1"/>
    <property type="molecule type" value="Genomic_DNA"/>
</dbReference>
<keyword evidence="4 9" id="KW-0863">Zinc-finger</keyword>
<dbReference type="Proteomes" id="UP001275084">
    <property type="component" value="Unassembled WGS sequence"/>
</dbReference>
<dbReference type="InterPro" id="IPR011011">
    <property type="entry name" value="Znf_FYVE_PHD"/>
</dbReference>
<dbReference type="PANTHER" id="PTHR10333:SF94">
    <property type="entry name" value="FINGER DOMAIN PROTEIN, PUTATIVE (AFU_ORTHOLOGUE AFUA_3G11940)-RELATED"/>
    <property type="match status" value="1"/>
</dbReference>
<comment type="similarity">
    <text evidence="2">Belongs to the ING family.</text>
</comment>
<feature type="binding site" evidence="8">
    <location>
        <position position="858"/>
    </location>
    <ligand>
        <name>Zn(2+)</name>
        <dbReference type="ChEBI" id="CHEBI:29105"/>
        <label>1</label>
    </ligand>
</feature>
<sequence length="898" mass="95956">MAADGSRDLDEALSPQQNAPSMEQAIQSIGSIKNHDTLNQLNMRADPDAQTTVNDFLDFTEFLPADMMRSLTLIGQLDETYTQASTKVHELTTKWGQLPSIPPAERPGPVELRAQVSDNLVHGVHSRIYAHAEAVRMAENLNRHFNRVRFILDKMETAYDNYPTAEELEQKSPVATAKSPQLSRAPKITLRVDGQRIRRPRVPRITVPGEVLAPYDLNYEIYSSDDESSSDEEEDEQEVQPTNRITPGPQRIKVVKSAPRPPKPSKVPKSRTSVPPPSFPGTGISTSAALAQHKPPPENVVIGSVDAPWGQLTPYELARLRKRMKKNAAWAPSDTMVARELSNLGRGIEAFKAAKQKAEEEGKPFEGRMPMPIVDPETGDERMPLGALTMEALATDEKNLSNRGMRLNEAKKAKRKALADLAAEEAEESAKKFRSLVESLISNGSQPQPQPPLPDPTTKAASKAKPPKKRKRDSVAEADADKPKAPDGLAQRPQVKRTKTETPVPPPQLNPGVSQASLESVVQRAAAPTAVLHSTTPIPLPSHGQDHSITAKSSTPVPSSTSPTPSSNAGQFGTATTVPPVKLPASETPIPPPIHSPKKSTTPIFPPVRETRKTQAARTQEQQKETNPIVPITAKSPSRAASPAPLTPKPDPEDPQQAASSSSATAAAALATNATASGPTTTATVTRRPPSRGKAASQEPQPSIAADRPRRASTARNTPAPERPDTSSGVSASGGGFGAAGGAGAGATVTRPSSRRAKRPAPGIISRTVSGGNSAVGKRKAAPKKKSARAGKVGRDSKGGTVVEAAGAGGGEAFEVEVDDEGNVIDPDEPKYCLCNRVSFGMMIQCDNVDNCKQEWFHLECLGMVDLPARTTKWYCPDCRILLNIGEKGEVTARGVKA</sequence>
<feature type="region of interest" description="Disordered" evidence="10">
    <location>
        <begin position="224"/>
        <end position="294"/>
    </location>
</feature>
<feature type="compositionally biased region" description="Basic and acidic residues" evidence="10">
    <location>
        <begin position="1"/>
        <end position="10"/>
    </location>
</feature>
<evidence type="ECO:0000313" key="13">
    <source>
        <dbReference type="Proteomes" id="UP001275084"/>
    </source>
</evidence>
<reference evidence="12" key="1">
    <citation type="journal article" date="2023" name="Mol. Phylogenet. Evol.">
        <title>Genome-scale phylogeny and comparative genomics of the fungal order Sordariales.</title>
        <authorList>
            <person name="Hensen N."/>
            <person name="Bonometti L."/>
            <person name="Westerberg I."/>
            <person name="Brannstrom I.O."/>
            <person name="Guillou S."/>
            <person name="Cros-Aarteil S."/>
            <person name="Calhoun S."/>
            <person name="Haridas S."/>
            <person name="Kuo A."/>
            <person name="Mondo S."/>
            <person name="Pangilinan J."/>
            <person name="Riley R."/>
            <person name="LaButti K."/>
            <person name="Andreopoulos B."/>
            <person name="Lipzen A."/>
            <person name="Chen C."/>
            <person name="Yan M."/>
            <person name="Daum C."/>
            <person name="Ng V."/>
            <person name="Clum A."/>
            <person name="Steindorff A."/>
            <person name="Ohm R.A."/>
            <person name="Martin F."/>
            <person name="Silar P."/>
            <person name="Natvig D.O."/>
            <person name="Lalanne C."/>
            <person name="Gautier V."/>
            <person name="Ament-Velasquez S.L."/>
            <person name="Kruys A."/>
            <person name="Hutchinson M.I."/>
            <person name="Powell A.J."/>
            <person name="Barry K."/>
            <person name="Miller A.N."/>
            <person name="Grigoriev I.V."/>
            <person name="Debuchy R."/>
            <person name="Gladieux P."/>
            <person name="Hiltunen Thoren M."/>
            <person name="Johannesson H."/>
        </authorList>
    </citation>
    <scope>NUCLEOTIDE SEQUENCE</scope>
    <source>
        <strain evidence="12">CBS 955.72</strain>
    </source>
</reference>
<feature type="site" description="Histone H3K4me3 binding" evidence="7">
    <location>
        <position position="856"/>
    </location>
</feature>
<comment type="caution">
    <text evidence="12">The sequence shown here is derived from an EMBL/GenBank/DDBJ whole genome shotgun (WGS) entry which is preliminary data.</text>
</comment>
<feature type="domain" description="PHD-type" evidence="11">
    <location>
        <begin position="830"/>
        <end position="882"/>
    </location>
</feature>
<dbReference type="GO" id="GO:0000123">
    <property type="term" value="C:histone acetyltransferase complex"/>
    <property type="evidence" value="ECO:0007669"/>
    <property type="project" value="TreeGrafter"/>
</dbReference>
<evidence type="ECO:0000256" key="1">
    <source>
        <dbReference type="ARBA" id="ARBA00004123"/>
    </source>
</evidence>
<evidence type="ECO:0000256" key="5">
    <source>
        <dbReference type="ARBA" id="ARBA00022833"/>
    </source>
</evidence>
<evidence type="ECO:0000259" key="11">
    <source>
        <dbReference type="PROSITE" id="PS50016"/>
    </source>
</evidence>
<evidence type="ECO:0000256" key="6">
    <source>
        <dbReference type="ARBA" id="ARBA00023242"/>
    </source>
</evidence>
<feature type="site" description="Histone H3K4me3 binding" evidence="7">
    <location>
        <position position="847"/>
    </location>
</feature>
<organism evidence="12 13">
    <name type="scientific">Lasiosphaeria hispida</name>
    <dbReference type="NCBI Taxonomy" id="260671"/>
    <lineage>
        <taxon>Eukaryota</taxon>
        <taxon>Fungi</taxon>
        <taxon>Dikarya</taxon>
        <taxon>Ascomycota</taxon>
        <taxon>Pezizomycotina</taxon>
        <taxon>Sordariomycetes</taxon>
        <taxon>Sordariomycetidae</taxon>
        <taxon>Sordariales</taxon>
        <taxon>Lasiosphaeriaceae</taxon>
        <taxon>Lasiosphaeria</taxon>
    </lineage>
</organism>
<feature type="site" description="Histone H3K4me3 binding" evidence="7">
    <location>
        <position position="843"/>
    </location>
</feature>
<feature type="binding site" evidence="8">
    <location>
        <position position="833"/>
    </location>
    <ligand>
        <name>Zn(2+)</name>
        <dbReference type="ChEBI" id="CHEBI:29105"/>
        <label>1</label>
    </ligand>
</feature>
<dbReference type="GO" id="GO:0004402">
    <property type="term" value="F:histone acetyltransferase activity"/>
    <property type="evidence" value="ECO:0007669"/>
    <property type="project" value="TreeGrafter"/>
</dbReference>
<feature type="compositionally biased region" description="Polar residues" evidence="10">
    <location>
        <begin position="511"/>
        <end position="520"/>
    </location>
</feature>
<feature type="binding site" evidence="8">
    <location>
        <position position="852"/>
    </location>
    <ligand>
        <name>Zn(2+)</name>
        <dbReference type="ChEBI" id="CHEBI:29105"/>
        <label>2</label>
    </ligand>
</feature>
<feature type="region of interest" description="Disordered" evidence="10">
    <location>
        <begin position="442"/>
        <end position="801"/>
    </location>
</feature>
<feature type="compositionally biased region" description="Acidic residues" evidence="10">
    <location>
        <begin position="224"/>
        <end position="238"/>
    </location>
</feature>
<feature type="compositionally biased region" description="Basic and acidic residues" evidence="10">
    <location>
        <begin position="473"/>
        <end position="485"/>
    </location>
</feature>
<dbReference type="PROSITE" id="PS50016">
    <property type="entry name" value="ZF_PHD_2"/>
    <property type="match status" value="1"/>
</dbReference>
<dbReference type="InterPro" id="IPR001965">
    <property type="entry name" value="Znf_PHD"/>
</dbReference>
<dbReference type="InterPro" id="IPR013083">
    <property type="entry name" value="Znf_RING/FYVE/PHD"/>
</dbReference>
<dbReference type="SUPFAM" id="SSF57903">
    <property type="entry name" value="FYVE/PHD zinc finger"/>
    <property type="match status" value="1"/>
</dbReference>
<accession>A0AAJ0MG95</accession>
<feature type="compositionally biased region" description="Polar residues" evidence="10">
    <location>
        <begin position="568"/>
        <end position="577"/>
    </location>
</feature>
<evidence type="ECO:0000256" key="2">
    <source>
        <dbReference type="ARBA" id="ARBA00010210"/>
    </source>
</evidence>
<evidence type="ECO:0000256" key="9">
    <source>
        <dbReference type="PROSITE-ProRule" id="PRU00146"/>
    </source>
</evidence>
<dbReference type="PANTHER" id="PTHR10333">
    <property type="entry name" value="INHIBITOR OF GROWTH PROTEIN"/>
    <property type="match status" value="1"/>
</dbReference>
<dbReference type="AlphaFoldDB" id="A0AAJ0MG95"/>
<evidence type="ECO:0000256" key="8">
    <source>
        <dbReference type="PIRSR" id="PIRSR628651-51"/>
    </source>
</evidence>
<dbReference type="CDD" id="cd15505">
    <property type="entry name" value="PHD_ING"/>
    <property type="match status" value="1"/>
</dbReference>
<proteinExistence type="inferred from homology"/>
<evidence type="ECO:0000256" key="10">
    <source>
        <dbReference type="SAM" id="MobiDB-lite"/>
    </source>
</evidence>
<protein>
    <recommendedName>
        <fullName evidence="11">PHD-type domain-containing protein</fullName>
    </recommendedName>
</protein>
<keyword evidence="5 8" id="KW-0862">Zinc</keyword>
<keyword evidence="13" id="KW-1185">Reference proteome</keyword>
<evidence type="ECO:0000256" key="4">
    <source>
        <dbReference type="ARBA" id="ARBA00022771"/>
    </source>
</evidence>
<keyword evidence="3 8" id="KW-0479">Metal-binding</keyword>
<feature type="region of interest" description="Disordered" evidence="10">
    <location>
        <begin position="168"/>
        <end position="187"/>
    </location>
</feature>
<feature type="compositionally biased region" description="Low complexity" evidence="10">
    <location>
        <begin position="658"/>
        <end position="686"/>
    </location>
</feature>
<dbReference type="InterPro" id="IPR024610">
    <property type="entry name" value="ING_N_histone-binding"/>
</dbReference>
<feature type="region of interest" description="Disordered" evidence="10">
    <location>
        <begin position="1"/>
        <end position="22"/>
    </location>
</feature>
<feature type="binding site" evidence="8">
    <location>
        <position position="876"/>
    </location>
    <ligand>
        <name>Zn(2+)</name>
        <dbReference type="ChEBI" id="CHEBI:29105"/>
        <label>2</label>
    </ligand>
</feature>
<reference evidence="12" key="2">
    <citation type="submission" date="2023-06" db="EMBL/GenBank/DDBJ databases">
        <authorList>
            <consortium name="Lawrence Berkeley National Laboratory"/>
            <person name="Haridas S."/>
            <person name="Hensen N."/>
            <person name="Bonometti L."/>
            <person name="Westerberg I."/>
            <person name="Brannstrom I.O."/>
            <person name="Guillou S."/>
            <person name="Cros-Aarteil S."/>
            <person name="Calhoun S."/>
            <person name="Kuo A."/>
            <person name="Mondo S."/>
            <person name="Pangilinan J."/>
            <person name="Riley R."/>
            <person name="Labutti K."/>
            <person name="Andreopoulos B."/>
            <person name="Lipzen A."/>
            <person name="Chen C."/>
            <person name="Yanf M."/>
            <person name="Daum C."/>
            <person name="Ng V."/>
            <person name="Clum A."/>
            <person name="Steindorff A."/>
            <person name="Ohm R."/>
            <person name="Martin F."/>
            <person name="Silar P."/>
            <person name="Natvig D."/>
            <person name="Lalanne C."/>
            <person name="Gautier V."/>
            <person name="Ament-Velasquez S.L."/>
            <person name="Kruys A."/>
            <person name="Hutchinson M.I."/>
            <person name="Powell A.J."/>
            <person name="Barry K."/>
            <person name="Miller A.N."/>
            <person name="Grigoriev I.V."/>
            <person name="Debuchy R."/>
            <person name="Gladieux P."/>
            <person name="Thoren M.H."/>
            <person name="Johannesson H."/>
        </authorList>
    </citation>
    <scope>NUCLEOTIDE SEQUENCE</scope>
    <source>
        <strain evidence="12">CBS 955.72</strain>
    </source>
</reference>
<keyword evidence="6" id="KW-0539">Nucleus</keyword>
<gene>
    <name evidence="12" type="ORF">B0T25DRAFT_539466</name>
</gene>
<feature type="binding site" evidence="8">
    <location>
        <position position="846"/>
    </location>
    <ligand>
        <name>Zn(2+)</name>
        <dbReference type="ChEBI" id="CHEBI:29105"/>
        <label>2</label>
    </ligand>
</feature>
<dbReference type="SMART" id="SM00249">
    <property type="entry name" value="PHD"/>
    <property type="match status" value="1"/>
</dbReference>